<reference evidence="2" key="1">
    <citation type="submission" date="2020-10" db="EMBL/GenBank/DDBJ databases">
        <authorList>
            <person name="Hahn C.J."/>
            <person name="Laso-Perez R."/>
            <person name="Vulcano F."/>
            <person name="Vaziourakis K.-M."/>
            <person name="Stokke R."/>
            <person name="Steen I.H."/>
            <person name="Teske A."/>
            <person name="Boetius A."/>
            <person name="Liebeke M."/>
            <person name="Amann R."/>
            <person name="Knittel K."/>
        </authorList>
    </citation>
    <scope>NUCLEOTIDE SEQUENCE</scope>
    <source>
        <strain evidence="2">Gfbio:e3339647-f889-4370-9287-4fb5cb688e4c:AG392M11_GoMArc1</strain>
    </source>
</reference>
<dbReference type="Proteomes" id="UP000639006">
    <property type="component" value="Unassembled WGS sequence"/>
</dbReference>
<dbReference type="InterPro" id="IPR043519">
    <property type="entry name" value="NT_sf"/>
</dbReference>
<evidence type="ECO:0000259" key="1">
    <source>
        <dbReference type="Pfam" id="PF01909"/>
    </source>
</evidence>
<evidence type="ECO:0000313" key="3">
    <source>
        <dbReference type="Proteomes" id="UP000639006"/>
    </source>
</evidence>
<organism evidence="2 3">
    <name type="scientific">Candidatus Argoarchaeum ethanivorans</name>
    <dbReference type="NCBI Taxonomy" id="2608793"/>
    <lineage>
        <taxon>Archaea</taxon>
        <taxon>Methanobacteriati</taxon>
        <taxon>Methanobacteriota</taxon>
        <taxon>Stenosarchaea group</taxon>
        <taxon>Methanomicrobia</taxon>
        <taxon>Methanosarcinales</taxon>
        <taxon>Methanosarcinales incertae sedis</taxon>
        <taxon>GOM Arc I cluster</taxon>
        <taxon>Candidatus Argoarchaeum</taxon>
    </lineage>
</organism>
<dbReference type="PANTHER" id="PTHR43449">
    <property type="entry name" value="NUCLEOTIDYLTRANSFERASE"/>
    <property type="match status" value="1"/>
</dbReference>
<evidence type="ECO:0000313" key="2">
    <source>
        <dbReference type="EMBL" id="CAD6491471.1"/>
    </source>
</evidence>
<sequence>MDRITDKDVKEWINRFLTVISDKYLAEKVLLFGSRARGDYLINSDVDMIIVSKKFEGINWLKRMRDVSVEWEGLVLLEAICYTPEEFEEKKKEIGIVSEAVKEGIELIARGKRCIPAHKQM</sequence>
<dbReference type="SUPFAM" id="SSF81301">
    <property type="entry name" value="Nucleotidyltransferase"/>
    <property type="match status" value="1"/>
</dbReference>
<keyword evidence="2" id="KW-0808">Transferase</keyword>
<dbReference type="PANTHER" id="PTHR43449:SF1">
    <property type="entry name" value="POLYMERASE BETA NUCLEOTIDYLTRANSFERASE DOMAIN-CONTAINING PROTEIN"/>
    <property type="match status" value="1"/>
</dbReference>
<comment type="caution">
    <text evidence="2">The sequence shown here is derived from an EMBL/GenBank/DDBJ whole genome shotgun (WGS) entry which is preliminary data.</text>
</comment>
<name>A0A811T548_9EURY</name>
<dbReference type="EMBL" id="CAJHIQ010000004">
    <property type="protein sequence ID" value="CAD6491471.1"/>
    <property type="molecule type" value="Genomic_DNA"/>
</dbReference>
<dbReference type="InterPro" id="IPR002934">
    <property type="entry name" value="Polymerase_NTP_transf_dom"/>
</dbReference>
<dbReference type="Gene3D" id="3.30.460.10">
    <property type="entry name" value="Beta Polymerase, domain 2"/>
    <property type="match status" value="1"/>
</dbReference>
<dbReference type="AlphaFoldDB" id="A0A811T548"/>
<dbReference type="CDD" id="cd05403">
    <property type="entry name" value="NT_KNTase_like"/>
    <property type="match status" value="1"/>
</dbReference>
<feature type="domain" description="Polymerase nucleotidyl transferase" evidence="1">
    <location>
        <begin position="13"/>
        <end position="99"/>
    </location>
</feature>
<accession>A0A811T548</accession>
<dbReference type="GO" id="GO:0016779">
    <property type="term" value="F:nucleotidyltransferase activity"/>
    <property type="evidence" value="ECO:0007669"/>
    <property type="project" value="InterPro"/>
</dbReference>
<dbReference type="Pfam" id="PF01909">
    <property type="entry name" value="NTP_transf_2"/>
    <property type="match status" value="1"/>
</dbReference>
<proteinExistence type="predicted"/>
<protein>
    <submittedName>
        <fullName evidence="2">Nucleotidyltransferase domain protein</fullName>
    </submittedName>
</protein>
<gene>
    <name evidence="2" type="ORF">DIAAKJNI_00092</name>
</gene>